<feature type="region of interest" description="Disordered" evidence="2">
    <location>
        <begin position="81"/>
        <end position="115"/>
    </location>
</feature>
<keyword evidence="5" id="KW-1185">Reference proteome</keyword>
<dbReference type="Proteomes" id="UP000215694">
    <property type="component" value="Unassembled WGS sequence"/>
</dbReference>
<sequence length="271" mass="31932">MRWAVVFLLLYLIPLIEIFRNYKNFKRSCIYSSIYVVLVTIIVISNVYVSGLGKIKEAIYYQKYTKNSQYEDQYISSFDKQNQKEKDKEEYISDKELEEKKGDSKQQKPKESPEIEETINTLENDMQTIDSFNKEIYEIEKIALIPMRECMAYTKNIAKNLTKLNEIKSDVEHAKNQCDYVIDMYEDMKIPALSKEEYIEVLSSSRNDLIKTYELRSKAMESAIKLIDSKNIKYISKITQYLNSSDEHIANFKERLNGLKQNLEKEESVQS</sequence>
<dbReference type="AlphaFoldDB" id="A0A371IY96"/>
<accession>A0A371IY96</accession>
<protein>
    <submittedName>
        <fullName evidence="4">Uncharacterized protein</fullName>
    </submittedName>
</protein>
<evidence type="ECO:0000313" key="4">
    <source>
        <dbReference type="EMBL" id="RDY25436.1"/>
    </source>
</evidence>
<reference evidence="4 5" key="1">
    <citation type="journal article" date="2017" name="Genome Announc.">
        <title>Draft Genome Sequence of Romboutsia weinsteinii sp. nov. Strain CCRI-19649(T) Isolated from Surface Water.</title>
        <authorList>
            <person name="Maheux A.F."/>
            <person name="Boudreau D.K."/>
            <person name="Berube E."/>
            <person name="Boissinot M."/>
            <person name="Cantin P."/>
            <person name="Raymond F."/>
            <person name="Corbeil J."/>
            <person name="Omar R.F."/>
            <person name="Bergeron M.G."/>
        </authorList>
    </citation>
    <scope>NUCLEOTIDE SEQUENCE [LARGE SCALE GENOMIC DNA]</scope>
    <source>
        <strain evidence="4 5">CCRI-19649</strain>
    </source>
</reference>
<evidence type="ECO:0000313" key="5">
    <source>
        <dbReference type="Proteomes" id="UP000215694"/>
    </source>
</evidence>
<dbReference type="EMBL" id="NOJY02000073">
    <property type="protein sequence ID" value="RDY25436.1"/>
    <property type="molecule type" value="Genomic_DNA"/>
</dbReference>
<keyword evidence="3" id="KW-0472">Membrane</keyword>
<organism evidence="4 5">
    <name type="scientific">Romboutsia weinsteinii</name>
    <dbReference type="NCBI Taxonomy" id="2020949"/>
    <lineage>
        <taxon>Bacteria</taxon>
        <taxon>Bacillati</taxon>
        <taxon>Bacillota</taxon>
        <taxon>Clostridia</taxon>
        <taxon>Peptostreptococcales</taxon>
        <taxon>Peptostreptococcaceae</taxon>
        <taxon>Romboutsia</taxon>
    </lineage>
</organism>
<keyword evidence="3" id="KW-0812">Transmembrane</keyword>
<gene>
    <name evidence="4" type="ORF">CHL78_018240</name>
</gene>
<evidence type="ECO:0000256" key="2">
    <source>
        <dbReference type="SAM" id="MobiDB-lite"/>
    </source>
</evidence>
<name>A0A371IY96_9FIRM</name>
<keyword evidence="3" id="KW-1133">Transmembrane helix</keyword>
<evidence type="ECO:0000256" key="3">
    <source>
        <dbReference type="SAM" id="Phobius"/>
    </source>
</evidence>
<evidence type="ECO:0000256" key="1">
    <source>
        <dbReference type="SAM" id="Coils"/>
    </source>
</evidence>
<comment type="caution">
    <text evidence="4">The sequence shown here is derived from an EMBL/GenBank/DDBJ whole genome shotgun (WGS) entry which is preliminary data.</text>
</comment>
<proteinExistence type="predicted"/>
<keyword evidence="1" id="KW-0175">Coiled coil</keyword>
<dbReference type="RefSeq" id="WP_094368304.1">
    <property type="nucleotide sequence ID" value="NZ_NOJY02000073.1"/>
</dbReference>
<dbReference type="OrthoDB" id="1750646at2"/>
<feature type="compositionally biased region" description="Basic and acidic residues" evidence="2">
    <location>
        <begin position="81"/>
        <end position="113"/>
    </location>
</feature>
<feature type="coiled-coil region" evidence="1">
    <location>
        <begin position="242"/>
        <end position="269"/>
    </location>
</feature>
<feature type="transmembrane region" description="Helical" evidence="3">
    <location>
        <begin position="30"/>
        <end position="49"/>
    </location>
</feature>